<accession>A0A2L0EYF5</accession>
<dbReference type="RefSeq" id="WP_104982865.1">
    <property type="nucleotide sequence ID" value="NZ_CP012673.1"/>
</dbReference>
<name>A0A2L0EYF5_SORCE</name>
<reference evidence="1 2" key="1">
    <citation type="submission" date="2015-09" db="EMBL/GenBank/DDBJ databases">
        <title>Sorangium comparison.</title>
        <authorList>
            <person name="Zaburannyi N."/>
            <person name="Bunk B."/>
            <person name="Overmann J."/>
            <person name="Mueller R."/>
        </authorList>
    </citation>
    <scope>NUCLEOTIDE SEQUENCE [LARGE SCALE GENOMIC DNA]</scope>
    <source>
        <strain evidence="1 2">So ce26</strain>
    </source>
</reference>
<evidence type="ECO:0000313" key="1">
    <source>
        <dbReference type="EMBL" id="AUX44323.1"/>
    </source>
</evidence>
<dbReference type="AlphaFoldDB" id="A0A2L0EYF5"/>
<dbReference type="Proteomes" id="UP000238348">
    <property type="component" value="Chromosome"/>
</dbReference>
<dbReference type="OrthoDB" id="5147465at2"/>
<sequence>MAGDTQIHELERLLAAAQERQNAASAAVLGLHQGGEWQAYDAACAQVLALERRVAAAKGEPHAVPLEFPVRWNTGAPLPHLISNDHQTFLAFRIRVPDPDWDGSYATARSPDAVTVEPLALVEFQRCASAKLGAPNDEVFSGHPLHGRGLEPYTAQLVVGSPWLAEMERINSIHPGYCPERWRSLKHYVFWFHDVTFECVAESFSVEVFHETFAALLARVCARITSRG</sequence>
<protein>
    <submittedName>
        <fullName evidence="1">Uncharacterized protein</fullName>
    </submittedName>
</protein>
<evidence type="ECO:0000313" key="2">
    <source>
        <dbReference type="Proteomes" id="UP000238348"/>
    </source>
</evidence>
<dbReference type="EMBL" id="CP012673">
    <property type="protein sequence ID" value="AUX44323.1"/>
    <property type="molecule type" value="Genomic_DNA"/>
</dbReference>
<gene>
    <name evidence="1" type="ORF">SOCE26_057870</name>
</gene>
<organism evidence="1 2">
    <name type="scientific">Sorangium cellulosum</name>
    <name type="common">Polyangium cellulosum</name>
    <dbReference type="NCBI Taxonomy" id="56"/>
    <lineage>
        <taxon>Bacteria</taxon>
        <taxon>Pseudomonadati</taxon>
        <taxon>Myxococcota</taxon>
        <taxon>Polyangia</taxon>
        <taxon>Polyangiales</taxon>
        <taxon>Polyangiaceae</taxon>
        <taxon>Sorangium</taxon>
    </lineage>
</organism>
<proteinExistence type="predicted"/>